<reference evidence="1" key="1">
    <citation type="submission" date="2005-08" db="EMBL/GenBank/DDBJ databases">
        <title>Genomic Diversity of HIV-1 subtypes in Northern Kenya.</title>
        <authorList>
            <person name="Khamadi S.A."/>
            <person name="Ochieng W."/>
            <person name="Lihana R.W."/>
            <person name="Kiptoo M.K."/>
            <person name="Kinyua J.G."/>
            <person name="Lagat N."/>
            <person name="Muriuki J."/>
            <person name="Mwangi J."/>
            <person name="Pelle R."/>
            <person name="Muigai A."/>
            <person name="Carter J."/>
            <person name="Yamada R."/>
            <person name="Mpoke S."/>
        </authorList>
    </citation>
    <scope>NUCLEOTIDE SEQUENCE</scope>
    <source>
        <strain evidence="1">MADH012</strain>
    </source>
</reference>
<organismHost>
    <name type="scientific">Homo sapiens</name>
    <name type="common">Human</name>
    <dbReference type="NCBI Taxonomy" id="9606"/>
</organismHost>
<gene>
    <name evidence="1" type="primary">pol</name>
</gene>
<feature type="non-terminal residue" evidence="1">
    <location>
        <position position="1"/>
    </location>
</feature>
<sequence>AQIAALYIFQLVLLRLYQYNYSRGWMAQRLNNGPLTEKNYRALTGILYTIWEEEGKNFQKLG</sequence>
<dbReference type="EMBL" id="DQ155121">
    <property type="protein sequence ID" value="AAZ91647.1"/>
    <property type="molecule type" value="Genomic_DNA"/>
</dbReference>
<evidence type="ECO:0000313" key="1">
    <source>
        <dbReference type="EMBL" id="AAZ91647.1"/>
    </source>
</evidence>
<feature type="non-terminal residue" evidence="1">
    <location>
        <position position="62"/>
    </location>
</feature>
<organism evidence="1">
    <name type="scientific">Human immunodeficiency virus type 1</name>
    <name type="common">HIV-1</name>
    <dbReference type="NCBI Taxonomy" id="11676"/>
    <lineage>
        <taxon>Viruses</taxon>
        <taxon>Riboviria</taxon>
        <taxon>Pararnavirae</taxon>
        <taxon>Artverviricota</taxon>
        <taxon>Revtraviricetes</taxon>
        <taxon>Ortervirales</taxon>
        <taxon>Retroviridae</taxon>
        <taxon>Orthoretrovirinae</taxon>
        <taxon>Lentivirus</taxon>
        <taxon>Lentivirus humimdef1</taxon>
    </lineage>
</organism>
<proteinExistence type="predicted"/>
<name>Q3S7K9_HV1</name>
<accession>Q3S7K9</accession>
<protein>
    <submittedName>
        <fullName evidence="1">Pol protein</fullName>
    </submittedName>
</protein>